<dbReference type="SUPFAM" id="SSF54913">
    <property type="entry name" value="GlnB-like"/>
    <property type="match status" value="1"/>
</dbReference>
<evidence type="ECO:0000313" key="2">
    <source>
        <dbReference type="EMBL" id="OIR22154.1"/>
    </source>
</evidence>
<dbReference type="Pfam" id="PF03091">
    <property type="entry name" value="CutA1"/>
    <property type="match status" value="1"/>
</dbReference>
<name>A0A1J5TMH7_9ARCH</name>
<organism evidence="2 3">
    <name type="scientific">Marine Group III euryarchaeote CG-Epi2</name>
    <dbReference type="NCBI Taxonomy" id="1888996"/>
    <lineage>
        <taxon>Archaea</taxon>
        <taxon>Methanobacteriati</taxon>
        <taxon>Thermoplasmatota</taxon>
        <taxon>Thermoplasmata</taxon>
        <taxon>Candidatus Thermoprofundales</taxon>
    </lineage>
</organism>
<dbReference type="AlphaFoldDB" id="A0A1J5TMH7"/>
<evidence type="ECO:0008006" key="4">
    <source>
        <dbReference type="Google" id="ProtNLM"/>
    </source>
</evidence>
<sequence>MSITVYTTAPDEKTAEALSKAIIEKKLGACCNFWPVRTIYSWEGKMKDDTEHVMLIKTSKKKFKDLEKYIVKNHPYSMPAIVSLPWDDSHEPFKNWVNNNE</sequence>
<evidence type="ECO:0000256" key="1">
    <source>
        <dbReference type="ARBA" id="ARBA00010169"/>
    </source>
</evidence>
<comment type="similarity">
    <text evidence="1">Belongs to the CutA family.</text>
</comment>
<dbReference type="InterPro" id="IPR015867">
    <property type="entry name" value="N-reg_PII/ATP_PRibTrfase_C"/>
</dbReference>
<dbReference type="PANTHER" id="PTHR23419">
    <property type="entry name" value="DIVALENT CATION TOLERANCE CUTA-RELATED"/>
    <property type="match status" value="1"/>
</dbReference>
<dbReference type="GO" id="GO:0005507">
    <property type="term" value="F:copper ion binding"/>
    <property type="evidence" value="ECO:0007669"/>
    <property type="project" value="TreeGrafter"/>
</dbReference>
<gene>
    <name evidence="2" type="ORF">BET99_01305</name>
</gene>
<reference evidence="2 3" key="1">
    <citation type="submission" date="2016-08" db="EMBL/GenBank/DDBJ databases">
        <title>New Insights into Marine Group III Euryarchaeota, from dark to light.</title>
        <authorList>
            <person name="Haro-Moreno J.M."/>
            <person name="Rodriguez-Valera F."/>
            <person name="Lopez-Garcia P."/>
            <person name="Moreira D."/>
            <person name="Martin-Cuadrado A.B."/>
        </authorList>
    </citation>
    <scope>NUCLEOTIDE SEQUENCE [LARGE SCALE GENOMIC DNA]</scope>
    <source>
        <strain evidence="2">CG-Epi2</strain>
    </source>
</reference>
<dbReference type="PANTHER" id="PTHR23419:SF8">
    <property type="entry name" value="FI09726P"/>
    <property type="match status" value="1"/>
</dbReference>
<dbReference type="InterPro" id="IPR011322">
    <property type="entry name" value="N-reg_PII-like_a/b"/>
</dbReference>
<protein>
    <recommendedName>
        <fullName evidence="4">Cation tolerance protein CutA</fullName>
    </recommendedName>
</protein>
<dbReference type="EMBL" id="MIYZ01000023">
    <property type="protein sequence ID" value="OIR22154.1"/>
    <property type="molecule type" value="Genomic_DNA"/>
</dbReference>
<comment type="caution">
    <text evidence="2">The sequence shown here is derived from an EMBL/GenBank/DDBJ whole genome shotgun (WGS) entry which is preliminary data.</text>
</comment>
<dbReference type="Gene3D" id="3.30.70.120">
    <property type="match status" value="1"/>
</dbReference>
<proteinExistence type="inferred from homology"/>
<accession>A0A1J5TMH7</accession>
<dbReference type="GO" id="GO:0010038">
    <property type="term" value="P:response to metal ion"/>
    <property type="evidence" value="ECO:0007669"/>
    <property type="project" value="InterPro"/>
</dbReference>
<dbReference type="Proteomes" id="UP000183615">
    <property type="component" value="Unassembled WGS sequence"/>
</dbReference>
<evidence type="ECO:0000313" key="3">
    <source>
        <dbReference type="Proteomes" id="UP000183615"/>
    </source>
</evidence>
<dbReference type="InterPro" id="IPR004323">
    <property type="entry name" value="Ion_tolerance_CutA"/>
</dbReference>